<dbReference type="EMBL" id="FORT01000024">
    <property type="protein sequence ID" value="SFK92186.1"/>
    <property type="molecule type" value="Genomic_DNA"/>
</dbReference>
<accession>A0A1I4DJK5</accession>
<reference evidence="2" key="1">
    <citation type="submission" date="2016-10" db="EMBL/GenBank/DDBJ databases">
        <authorList>
            <person name="Varghese N."/>
            <person name="Submissions S."/>
        </authorList>
    </citation>
    <scope>NUCLEOTIDE SEQUENCE [LARGE SCALE GENOMIC DNA]</scope>
    <source>
        <strain evidence="2">OK042</strain>
    </source>
</reference>
<keyword evidence="2" id="KW-1185">Reference proteome</keyword>
<evidence type="ECO:0000313" key="1">
    <source>
        <dbReference type="EMBL" id="SFK92186.1"/>
    </source>
</evidence>
<evidence type="ECO:0000313" key="2">
    <source>
        <dbReference type="Proteomes" id="UP000198915"/>
    </source>
</evidence>
<protein>
    <submittedName>
        <fullName evidence="1">Uncharacterized protein</fullName>
    </submittedName>
</protein>
<proteinExistence type="predicted"/>
<gene>
    <name evidence="1" type="ORF">SAMN05518846_12422</name>
</gene>
<dbReference type="STRING" id="1884381.SAMN05518846_12422"/>
<name>A0A1I4DJK5_9BACL</name>
<dbReference type="Proteomes" id="UP000198915">
    <property type="component" value="Unassembled WGS sequence"/>
</dbReference>
<dbReference type="AlphaFoldDB" id="A0A1I4DJK5"/>
<organism evidence="1 2">
    <name type="scientific">Brevibacillus centrosporus</name>
    <dbReference type="NCBI Taxonomy" id="54910"/>
    <lineage>
        <taxon>Bacteria</taxon>
        <taxon>Bacillati</taxon>
        <taxon>Bacillota</taxon>
        <taxon>Bacilli</taxon>
        <taxon>Bacillales</taxon>
        <taxon>Paenibacillaceae</taxon>
        <taxon>Brevibacillus</taxon>
    </lineage>
</organism>
<sequence length="41" mass="4828">MGIIRFFRRDGISPLLFLGRTPYTSRRFQGEENLDFYAGET</sequence>